<accession>X0XDZ8</accession>
<comment type="caution">
    <text evidence="2">The sequence shown here is derived from an EMBL/GenBank/DDBJ whole genome shotgun (WGS) entry which is preliminary data.</text>
</comment>
<dbReference type="AlphaFoldDB" id="X0XDZ8"/>
<dbReference type="EMBL" id="BARS01043701">
    <property type="protein sequence ID" value="GAG41409.1"/>
    <property type="molecule type" value="Genomic_DNA"/>
</dbReference>
<name>X0XDZ8_9ZZZZ</name>
<feature type="domain" description="Lsm C-terminal" evidence="1">
    <location>
        <begin position="29"/>
        <end position="75"/>
    </location>
</feature>
<sequence length="77" mass="8796">MVRSSYYRYVTVEEEPFPMQGLADRIATIFSKGHVNYIEDQNIISILNGKIIVNEDGVRGTGPSADRVKKIYDQFKI</sequence>
<evidence type="ECO:0000259" key="1">
    <source>
        <dbReference type="Pfam" id="PF14894"/>
    </source>
</evidence>
<protein>
    <recommendedName>
        <fullName evidence="1">Lsm C-terminal domain-containing protein</fullName>
    </recommendedName>
</protein>
<dbReference type="InterPro" id="IPR028277">
    <property type="entry name" value="Lsm_C"/>
</dbReference>
<organism evidence="2">
    <name type="scientific">marine sediment metagenome</name>
    <dbReference type="NCBI Taxonomy" id="412755"/>
    <lineage>
        <taxon>unclassified sequences</taxon>
        <taxon>metagenomes</taxon>
        <taxon>ecological metagenomes</taxon>
    </lineage>
</organism>
<evidence type="ECO:0000313" key="2">
    <source>
        <dbReference type="EMBL" id="GAG41409.1"/>
    </source>
</evidence>
<dbReference type="InterPro" id="IPR037156">
    <property type="entry name" value="Lsm_C_sf"/>
</dbReference>
<dbReference type="Pfam" id="PF14894">
    <property type="entry name" value="Lsm_C"/>
    <property type="match status" value="1"/>
</dbReference>
<proteinExistence type="predicted"/>
<feature type="non-terminal residue" evidence="2">
    <location>
        <position position="77"/>
    </location>
</feature>
<reference evidence="2" key="1">
    <citation type="journal article" date="2014" name="Front. Microbiol.">
        <title>High frequency of phylogenetically diverse reductive dehalogenase-homologous genes in deep subseafloor sedimentary metagenomes.</title>
        <authorList>
            <person name="Kawai M."/>
            <person name="Futagami T."/>
            <person name="Toyoda A."/>
            <person name="Takaki Y."/>
            <person name="Nishi S."/>
            <person name="Hori S."/>
            <person name="Arai W."/>
            <person name="Tsubouchi T."/>
            <person name="Morono Y."/>
            <person name="Uchiyama I."/>
            <person name="Ito T."/>
            <person name="Fujiyama A."/>
            <person name="Inagaki F."/>
            <person name="Takami H."/>
        </authorList>
    </citation>
    <scope>NUCLEOTIDE SEQUENCE</scope>
    <source>
        <strain evidence="2">Expedition CK06-06</strain>
    </source>
</reference>
<gene>
    <name evidence="2" type="ORF">S01H1_66112</name>
</gene>
<dbReference type="Gene3D" id="3.30.310.60">
    <property type="entry name" value="Like-Sm ribonucleoprotein, C-terminal domain"/>
    <property type="match status" value="1"/>
</dbReference>